<accession>A0A2W7NI65</accession>
<dbReference type="AlphaFoldDB" id="A0A2W7NI65"/>
<gene>
    <name evidence="9" type="ORF">LX69_01858</name>
</gene>
<keyword evidence="10" id="KW-1185">Reference proteome</keyword>
<dbReference type="InterPro" id="IPR015927">
    <property type="entry name" value="Peptidase_S24_S26A/B/C"/>
</dbReference>
<dbReference type="EMBL" id="QKZK01000013">
    <property type="protein sequence ID" value="PZX16364.1"/>
    <property type="molecule type" value="Genomic_DNA"/>
</dbReference>
<dbReference type="NCBIfam" id="NF007621">
    <property type="entry name" value="PRK10276.1"/>
    <property type="match status" value="1"/>
</dbReference>
<dbReference type="Proteomes" id="UP000249239">
    <property type="component" value="Unassembled WGS sequence"/>
</dbReference>
<name>A0A2W7NI65_9BACT</name>
<proteinExistence type="inferred from homology"/>
<evidence type="ECO:0000256" key="1">
    <source>
        <dbReference type="ARBA" id="ARBA00007484"/>
    </source>
</evidence>
<comment type="caution">
    <text evidence="9">The sequence shown here is derived from an EMBL/GenBank/DDBJ whole genome shotgun (WGS) entry which is preliminary data.</text>
</comment>
<dbReference type="RefSeq" id="WP_221621323.1">
    <property type="nucleotide sequence ID" value="NZ_QKZK01000013.1"/>
</dbReference>
<evidence type="ECO:0000256" key="5">
    <source>
        <dbReference type="ARBA" id="ARBA00023204"/>
    </source>
</evidence>
<evidence type="ECO:0000256" key="7">
    <source>
        <dbReference type="RuleBase" id="RU003991"/>
    </source>
</evidence>
<keyword evidence="6" id="KW-0742">SOS response</keyword>
<dbReference type="InterPro" id="IPR006197">
    <property type="entry name" value="Peptidase_S24_LexA"/>
</dbReference>
<reference evidence="9 10" key="1">
    <citation type="submission" date="2018-06" db="EMBL/GenBank/DDBJ databases">
        <title>Genomic Encyclopedia of Archaeal and Bacterial Type Strains, Phase II (KMG-II): from individual species to whole genera.</title>
        <authorList>
            <person name="Goeker M."/>
        </authorList>
    </citation>
    <scope>NUCLEOTIDE SEQUENCE [LARGE SCALE GENOMIC DNA]</scope>
    <source>
        <strain evidence="9 10">DSM 6779</strain>
    </source>
</reference>
<dbReference type="PANTHER" id="PTHR33516">
    <property type="entry name" value="LEXA REPRESSOR"/>
    <property type="match status" value="1"/>
</dbReference>
<dbReference type="GO" id="GO:0016787">
    <property type="term" value="F:hydrolase activity"/>
    <property type="evidence" value="ECO:0007669"/>
    <property type="project" value="UniProtKB-KW"/>
</dbReference>
<dbReference type="InterPro" id="IPR036286">
    <property type="entry name" value="LexA/Signal_pep-like_sf"/>
</dbReference>
<sequence length="156" mass="17689">MNTPDFPLGIYKRIVLTPNLEFFMPEEESDLNVPLLGEVRAGFPSPAGDYMELRLDLNRELVRNPDATFYARVRGKSMIHAGLDEGDVLVIDRSLEPVSGKIAVCYVDGEFTVKRIRIEKDVCWLLPANDDFEPIRVTADNDFIVWGIVSYVIKKV</sequence>
<keyword evidence="5" id="KW-0234">DNA repair</keyword>
<dbReference type="GO" id="GO:0003677">
    <property type="term" value="F:DNA binding"/>
    <property type="evidence" value="ECO:0007669"/>
    <property type="project" value="InterPro"/>
</dbReference>
<keyword evidence="3 7" id="KW-0378">Hydrolase</keyword>
<feature type="domain" description="Peptidase S24/S26A/S26B/S26C" evidence="8">
    <location>
        <begin position="34"/>
        <end position="149"/>
    </location>
</feature>
<dbReference type="PRINTS" id="PR00726">
    <property type="entry name" value="LEXASERPTASE"/>
</dbReference>
<dbReference type="GO" id="GO:0006355">
    <property type="term" value="P:regulation of DNA-templated transcription"/>
    <property type="evidence" value="ECO:0007669"/>
    <property type="project" value="InterPro"/>
</dbReference>
<dbReference type="InterPro" id="IPR050077">
    <property type="entry name" value="LexA_repressor"/>
</dbReference>
<dbReference type="PANTHER" id="PTHR33516:SF2">
    <property type="entry name" value="LEXA REPRESSOR-RELATED"/>
    <property type="match status" value="1"/>
</dbReference>
<dbReference type="GO" id="GO:0006281">
    <property type="term" value="P:DNA repair"/>
    <property type="evidence" value="ECO:0007669"/>
    <property type="project" value="UniProtKB-KW"/>
</dbReference>
<dbReference type="CDD" id="cd06529">
    <property type="entry name" value="S24_LexA-like"/>
    <property type="match status" value="1"/>
</dbReference>
<comment type="similarity">
    <text evidence="1 7">Belongs to the peptidase S24 family.</text>
</comment>
<evidence type="ECO:0000256" key="4">
    <source>
        <dbReference type="ARBA" id="ARBA00022813"/>
    </source>
</evidence>
<organism evidence="9 10">
    <name type="scientific">Breznakibacter xylanolyticus</name>
    <dbReference type="NCBI Taxonomy" id="990"/>
    <lineage>
        <taxon>Bacteria</taxon>
        <taxon>Pseudomonadati</taxon>
        <taxon>Bacteroidota</taxon>
        <taxon>Bacteroidia</taxon>
        <taxon>Marinilabiliales</taxon>
        <taxon>Marinilabiliaceae</taxon>
        <taxon>Breznakibacter</taxon>
    </lineage>
</organism>
<evidence type="ECO:0000313" key="10">
    <source>
        <dbReference type="Proteomes" id="UP000249239"/>
    </source>
</evidence>
<evidence type="ECO:0000256" key="6">
    <source>
        <dbReference type="ARBA" id="ARBA00023236"/>
    </source>
</evidence>
<evidence type="ECO:0000259" key="8">
    <source>
        <dbReference type="Pfam" id="PF00717"/>
    </source>
</evidence>
<keyword evidence="4 7" id="KW-0068">Autocatalytic cleavage</keyword>
<dbReference type="SUPFAM" id="SSF51306">
    <property type="entry name" value="LexA/Signal peptidase"/>
    <property type="match status" value="1"/>
</dbReference>
<protein>
    <submittedName>
        <fullName evidence="9">DNA polymerase V</fullName>
    </submittedName>
</protein>
<evidence type="ECO:0000256" key="2">
    <source>
        <dbReference type="ARBA" id="ARBA00022763"/>
    </source>
</evidence>
<dbReference type="Pfam" id="PF00717">
    <property type="entry name" value="Peptidase_S24"/>
    <property type="match status" value="1"/>
</dbReference>
<keyword evidence="2" id="KW-0227">DNA damage</keyword>
<dbReference type="GO" id="GO:0009432">
    <property type="term" value="P:SOS response"/>
    <property type="evidence" value="ECO:0007669"/>
    <property type="project" value="UniProtKB-KW"/>
</dbReference>
<dbReference type="InterPro" id="IPR039418">
    <property type="entry name" value="LexA-like"/>
</dbReference>
<evidence type="ECO:0000313" key="9">
    <source>
        <dbReference type="EMBL" id="PZX16364.1"/>
    </source>
</evidence>
<evidence type="ECO:0000256" key="3">
    <source>
        <dbReference type="ARBA" id="ARBA00022801"/>
    </source>
</evidence>
<dbReference type="Gene3D" id="2.10.109.10">
    <property type="entry name" value="Umud Fragment, subunit A"/>
    <property type="match status" value="1"/>
</dbReference>